<accession>A0A9P9YHE7</accession>
<protein>
    <submittedName>
        <fullName evidence="2">Uncharacterized protein</fullName>
    </submittedName>
</protein>
<name>A0A9P9YHE7_9MUSC</name>
<keyword evidence="1" id="KW-0812">Transmembrane</keyword>
<feature type="transmembrane region" description="Helical" evidence="1">
    <location>
        <begin position="12"/>
        <end position="35"/>
    </location>
</feature>
<dbReference type="EMBL" id="JAMKOV010000014">
    <property type="protein sequence ID" value="KAI8036987.1"/>
    <property type="molecule type" value="Genomic_DNA"/>
</dbReference>
<dbReference type="Proteomes" id="UP001059596">
    <property type="component" value="Unassembled WGS sequence"/>
</dbReference>
<evidence type="ECO:0000256" key="1">
    <source>
        <dbReference type="SAM" id="Phobius"/>
    </source>
</evidence>
<keyword evidence="1" id="KW-1133">Transmembrane helix</keyword>
<evidence type="ECO:0000313" key="3">
    <source>
        <dbReference type="Proteomes" id="UP001059596"/>
    </source>
</evidence>
<dbReference type="AlphaFoldDB" id="A0A9P9YHE7"/>
<organism evidence="2 3">
    <name type="scientific">Drosophila gunungcola</name>
    <name type="common">fruit fly</name>
    <dbReference type="NCBI Taxonomy" id="103775"/>
    <lineage>
        <taxon>Eukaryota</taxon>
        <taxon>Metazoa</taxon>
        <taxon>Ecdysozoa</taxon>
        <taxon>Arthropoda</taxon>
        <taxon>Hexapoda</taxon>
        <taxon>Insecta</taxon>
        <taxon>Pterygota</taxon>
        <taxon>Neoptera</taxon>
        <taxon>Endopterygota</taxon>
        <taxon>Diptera</taxon>
        <taxon>Brachycera</taxon>
        <taxon>Muscomorpha</taxon>
        <taxon>Ephydroidea</taxon>
        <taxon>Drosophilidae</taxon>
        <taxon>Drosophila</taxon>
        <taxon>Sophophora</taxon>
    </lineage>
</organism>
<gene>
    <name evidence="2" type="ORF">M5D96_010303</name>
</gene>
<keyword evidence="3" id="KW-1185">Reference proteome</keyword>
<keyword evidence="1" id="KW-0472">Membrane</keyword>
<sequence>MTMTTTMIGLPLALRIMFSQQLNVFFLLLPIAWVVGRTISPDLDEDCELNAVDTMNISYETDEEEQIYMFCAAECSFNNTEFVGRDRRSLNLFQVKENLENYLVNDADVSLLYDTYIKCDKNALSLMPHKGVKQLARRLSHPYPGLVFECVANKMILHCPAK</sequence>
<proteinExistence type="predicted"/>
<dbReference type="Gene3D" id="1.10.238.270">
    <property type="match status" value="1"/>
</dbReference>
<reference evidence="2" key="1">
    <citation type="journal article" date="2023" name="Genome Biol. Evol.">
        <title>Long-read-based Genome Assembly of Drosophila gunungcola Reveals Fewer Chemosensory Genes in Flower-breeding Species.</title>
        <authorList>
            <person name="Negi A."/>
            <person name="Liao B.Y."/>
            <person name="Yeh S.D."/>
        </authorList>
    </citation>
    <scope>NUCLEOTIDE SEQUENCE</scope>
    <source>
        <strain evidence="2">Sukarami</strain>
    </source>
</reference>
<evidence type="ECO:0000313" key="2">
    <source>
        <dbReference type="EMBL" id="KAI8036987.1"/>
    </source>
</evidence>
<comment type="caution">
    <text evidence="2">The sequence shown here is derived from an EMBL/GenBank/DDBJ whole genome shotgun (WGS) entry which is preliminary data.</text>
</comment>